<dbReference type="InterPro" id="IPR019036">
    <property type="entry name" value="Restrct_endonuc_II_ApaLI"/>
</dbReference>
<reference evidence="2" key="1">
    <citation type="submission" date="2019-09" db="EMBL/GenBank/DDBJ databases">
        <title>Distinct polysaccharide growth profiles of human intestinal Prevotella copri isolates.</title>
        <authorList>
            <person name="Fehlner-Peach H."/>
            <person name="Magnabosco C."/>
            <person name="Raghavan V."/>
            <person name="Scher J.U."/>
            <person name="Tett A."/>
            <person name="Cox L.M."/>
            <person name="Gottsegen C."/>
            <person name="Watters A."/>
            <person name="Wiltshire- Gordon J.D."/>
            <person name="Segata N."/>
            <person name="Bonneau R."/>
            <person name="Littman D.R."/>
        </authorList>
    </citation>
    <scope>NUCLEOTIDE SEQUENCE [LARGE SCALE GENOMIC DNA]</scope>
    <source>
        <strain evidence="2">iAU3127</strain>
    </source>
</reference>
<protein>
    <submittedName>
        <fullName evidence="1">ApaLI family restriction endonuclease</fullName>
    </submittedName>
</protein>
<sequence length="260" mass="29951">MEDIGVTNYRNISYLYMKNLCALYRRRVKYYYILKNQSFPNAEQIVPRSLLEYGNCENQLLADWLEWRKWIFDIDNRSAQETGYVFEPILASCLGGEPVSGKNSPVRRIDENGNPTENRRQVDCFIKDSAEVYELKMRVTIAASGQGRFNEEMTFPKEAQKAGLTPILVVFDGNESDLLNKLKKQYQDCGGKYYIGDDAWNMLRERAGVEMGIFINKYIYPPINSIELFLKSNPNEVTLSKKDSQIIISGLNGQYVIDRG</sequence>
<dbReference type="Proteomes" id="UP000421283">
    <property type="component" value="Unassembled WGS sequence"/>
</dbReference>
<organism evidence="1 2">
    <name type="scientific">Segatella copri</name>
    <dbReference type="NCBI Taxonomy" id="165179"/>
    <lineage>
        <taxon>Bacteria</taxon>
        <taxon>Pseudomonadati</taxon>
        <taxon>Bacteroidota</taxon>
        <taxon>Bacteroidia</taxon>
        <taxon>Bacteroidales</taxon>
        <taxon>Prevotellaceae</taxon>
        <taxon>Segatella</taxon>
    </lineage>
</organism>
<keyword evidence="1" id="KW-0378">Hydrolase</keyword>
<dbReference type="GO" id="GO:0004519">
    <property type="term" value="F:endonuclease activity"/>
    <property type="evidence" value="ECO:0007669"/>
    <property type="project" value="UniProtKB-KW"/>
</dbReference>
<dbReference type="Pfam" id="PF09499">
    <property type="entry name" value="RE_ApaLI"/>
    <property type="match status" value="1"/>
</dbReference>
<keyword evidence="1" id="KW-0540">Nuclease</keyword>
<dbReference type="AlphaFoldDB" id="A0AA91A5T7"/>
<gene>
    <name evidence="1" type="ORF">F7D31_10540</name>
</gene>
<evidence type="ECO:0000313" key="1">
    <source>
        <dbReference type="EMBL" id="MQO93089.1"/>
    </source>
</evidence>
<dbReference type="RefSeq" id="WP_153138998.1">
    <property type="nucleotide sequence ID" value="NZ_VZAP01000129.1"/>
</dbReference>
<evidence type="ECO:0000313" key="2">
    <source>
        <dbReference type="Proteomes" id="UP000421283"/>
    </source>
</evidence>
<proteinExistence type="predicted"/>
<dbReference type="EMBL" id="VZAP01000129">
    <property type="protein sequence ID" value="MQO93089.1"/>
    <property type="molecule type" value="Genomic_DNA"/>
</dbReference>
<name>A0AA91A5T7_9BACT</name>
<accession>A0AA91A5T7</accession>
<comment type="caution">
    <text evidence="1">The sequence shown here is derived from an EMBL/GenBank/DDBJ whole genome shotgun (WGS) entry which is preliminary data.</text>
</comment>
<keyword evidence="1" id="KW-0255">Endonuclease</keyword>